<gene>
    <name evidence="1" type="ORF">SNOG_20139</name>
</gene>
<accession>A9JXD5</accession>
<reference evidence="2" key="1">
    <citation type="journal article" date="2007" name="Plant Cell">
        <title>Dothideomycete-plant interactions illuminated by genome sequencing and EST analysis of the wheat pathogen Stagonospora nodorum.</title>
        <authorList>
            <person name="Hane J.K."/>
            <person name="Lowe R.G."/>
            <person name="Solomon P.S."/>
            <person name="Tan K.C."/>
            <person name="Schoch C.L."/>
            <person name="Spatafora J.W."/>
            <person name="Crous P.W."/>
            <person name="Kodira C."/>
            <person name="Birren B.W."/>
            <person name="Galagan J.E."/>
            <person name="Torriani S.F."/>
            <person name="McDonald B.A."/>
            <person name="Oliver R.P."/>
        </authorList>
    </citation>
    <scope>NUCLEOTIDE SEQUENCE [LARGE SCALE GENOMIC DNA]</scope>
    <source>
        <strain evidence="2">SN15 / ATCC MYA-4574 / FGSC 10173</strain>
    </source>
</reference>
<dbReference type="GeneID" id="5980190"/>
<protein>
    <submittedName>
        <fullName evidence="1">Uncharacterized protein</fullName>
    </submittedName>
</protein>
<dbReference type="EMBL" id="CH445349">
    <property type="protein sequence ID" value="EDP89825.1"/>
    <property type="molecule type" value="Genomic_DNA"/>
</dbReference>
<dbReference type="InParanoid" id="A9JXD5"/>
<dbReference type="AlphaFoldDB" id="A9JXD5"/>
<sequence length="79" mass="9235">MHLMHTLKSCLRDFAQTFKNKNPSAIFAKGSIQMHYCAWPMPAIKSLGRTGLDFVTWEGCVYRWNAMRMFCDEFELSTH</sequence>
<dbReference type="RefSeq" id="XP_001803275.1">
    <property type="nucleotide sequence ID" value="XM_001803223.1"/>
</dbReference>
<dbReference type="KEGG" id="pno:SNOG_20139"/>
<dbReference type="Proteomes" id="UP000001055">
    <property type="component" value="Unassembled WGS sequence"/>
</dbReference>
<evidence type="ECO:0000313" key="2">
    <source>
        <dbReference type="Proteomes" id="UP000001055"/>
    </source>
</evidence>
<organism evidence="1 2">
    <name type="scientific">Phaeosphaeria nodorum (strain SN15 / ATCC MYA-4574 / FGSC 10173)</name>
    <name type="common">Glume blotch fungus</name>
    <name type="synonym">Parastagonospora nodorum</name>
    <dbReference type="NCBI Taxonomy" id="321614"/>
    <lineage>
        <taxon>Eukaryota</taxon>
        <taxon>Fungi</taxon>
        <taxon>Dikarya</taxon>
        <taxon>Ascomycota</taxon>
        <taxon>Pezizomycotina</taxon>
        <taxon>Dothideomycetes</taxon>
        <taxon>Pleosporomycetidae</taxon>
        <taxon>Pleosporales</taxon>
        <taxon>Pleosporineae</taxon>
        <taxon>Phaeosphaeriaceae</taxon>
        <taxon>Parastagonospora</taxon>
    </lineage>
</organism>
<evidence type="ECO:0000313" key="1">
    <source>
        <dbReference type="EMBL" id="EDP89825.1"/>
    </source>
</evidence>
<name>A9JXD5_PHANO</name>
<proteinExistence type="predicted"/>